<comment type="caution">
    <text evidence="1">The sequence shown here is derived from an EMBL/GenBank/DDBJ whole genome shotgun (WGS) entry which is preliminary data.</text>
</comment>
<accession>A0A8S9UJV3</accession>
<reference evidence="1" key="1">
    <citation type="submission" date="2020-03" db="EMBL/GenBank/DDBJ databases">
        <title>Hybrid Assembly of Korean Phytophthora infestans isolates.</title>
        <authorList>
            <person name="Prokchorchik M."/>
            <person name="Lee Y."/>
            <person name="Seo J."/>
            <person name="Cho J.-H."/>
            <person name="Park Y.-E."/>
            <person name="Jang D.-C."/>
            <person name="Im J.-S."/>
            <person name="Choi J.-G."/>
            <person name="Park H.-J."/>
            <person name="Lee G.-B."/>
            <person name="Lee Y.-G."/>
            <person name="Hong S.-Y."/>
            <person name="Cho K."/>
            <person name="Sohn K.H."/>
        </authorList>
    </citation>
    <scope>NUCLEOTIDE SEQUENCE</scope>
    <source>
        <strain evidence="1">KR_2_A2</strain>
    </source>
</reference>
<organism evidence="1 2">
    <name type="scientific">Phytophthora infestans</name>
    <name type="common">Potato late blight agent</name>
    <name type="synonym">Botrytis infestans</name>
    <dbReference type="NCBI Taxonomy" id="4787"/>
    <lineage>
        <taxon>Eukaryota</taxon>
        <taxon>Sar</taxon>
        <taxon>Stramenopiles</taxon>
        <taxon>Oomycota</taxon>
        <taxon>Peronosporomycetes</taxon>
        <taxon>Peronosporales</taxon>
        <taxon>Peronosporaceae</taxon>
        <taxon>Phytophthora</taxon>
    </lineage>
</organism>
<evidence type="ECO:0000313" key="2">
    <source>
        <dbReference type="Proteomes" id="UP000704712"/>
    </source>
</evidence>
<dbReference type="EMBL" id="JAACNO010001408">
    <property type="protein sequence ID" value="KAF4140813.1"/>
    <property type="molecule type" value="Genomic_DNA"/>
</dbReference>
<evidence type="ECO:0000313" key="1">
    <source>
        <dbReference type="EMBL" id="KAF4140813.1"/>
    </source>
</evidence>
<gene>
    <name evidence="1" type="ORF">GN958_ATG09996</name>
</gene>
<dbReference type="AlphaFoldDB" id="A0A8S9UJV3"/>
<protein>
    <submittedName>
        <fullName evidence="1">Uncharacterized protein</fullName>
    </submittedName>
</protein>
<sequence length="1222" mass="131642">MSAAKLRHSYNTNPPISALLPLIAICDGYGEARERGVDCKADRSWARRRLQGGQSESAASAAKVEKRVDATSAVAGIISYGYGQALTYGYGEARERSVDCKADRAWAQRRLQGGQSESAASAAKVEKRVDATSAVAGMISYGYGQALILYGYGEARERGVDCKAARLWARRRLQGGQSVGAASAAKLEKRVDVTSAVAGTICDGYGEARERGVDCKADRAWAQRRLPSWRKARRRDKLFQGKLQIKVGRVDELGSGYKCSNVTFPTAMGKLVSAASTARRTVRGRSIGCQGGKARRRDVSRSGYDLRRLWEARERGVDCKADSSWAQRRLQGGQSESAASAAKVEKRVDATSAVAGISYGYGEVRGRGVDCKADRAWAQRRLQGGQSESAASATKVEKRVDATSAVAGISYGYGEARERGVDCKADRAWAQRRLQGGQSESAASAAQVEKRVDVTSAVAGISYGYGEARERGVDCKADLILYGYGQARERGVDRKVDSSWRGVVGVRAWCSVGCQGGKRRFATAMGEARERGVDCKDGQSVGAASARRTERGRSVGCKADSKAESAQLILYGYGEARERGVDCKADLILYGYGQARERGVDRKVDSSWRGVVGKASRAWVQRRLPRWKSALLHWFCVETIPGKFQIKADRISALLPLIAICDGYGEALILYGYGEARERGVDCKADRSWARRRLQGGQSVGAASAAKLEKRVDVTSAVAGISYGYGEARERSVDCKADIISYGYEQALTYGYGEARERGVDCKADRAWAQRRLQADRAWKLFQVSYGYGEARERGVDCMADRAWAQRRLQGGQSESAASATKVEKRVDATSAVAGIIFYGYGQARERGVDCKADISYGYGQARERGVDRKVDRSWARRRLQGGQSVGAASAAKVEKRVDMTSAVAGISYGYGEVRGRGVDCKADRAWAQRRLQGGQSESAASATKVEKRVDATSAVAGISYGYGEARERGVDCKADRAWAQRRLQGGRSESAASATKVEKRVDATSAVAGIIFYGYGQARERGVDCKADSSWARRRLQGGQSVNAASAAKADRARAQRRLPRNYSRKLFQGKLQIKADRVDEQGSGYACSNVTSVGAASAAGGQSVGAASAAKVEKRVDATSAVAGKTITGDLRRLWEARERGVDCKADSSWAQRRLQGGQSESAASAAKVEKRVDATSAVAGKTIPGQAHHIKATRIAAFNIASSTFKDLYHAGAVVVNLN</sequence>
<name>A0A8S9UJV3_PHYIN</name>
<proteinExistence type="predicted"/>
<dbReference type="Proteomes" id="UP000704712">
    <property type="component" value="Unassembled WGS sequence"/>
</dbReference>